<feature type="coiled-coil region" evidence="1">
    <location>
        <begin position="111"/>
        <end position="145"/>
    </location>
</feature>
<evidence type="ECO:0000313" key="3">
    <source>
        <dbReference type="Proteomes" id="UP000298030"/>
    </source>
</evidence>
<reference evidence="2 3" key="1">
    <citation type="journal article" date="2019" name="Nat. Ecol. Evol.">
        <title>Megaphylogeny resolves global patterns of mushroom evolution.</title>
        <authorList>
            <person name="Varga T."/>
            <person name="Krizsan K."/>
            <person name="Foldi C."/>
            <person name="Dima B."/>
            <person name="Sanchez-Garcia M."/>
            <person name="Sanchez-Ramirez S."/>
            <person name="Szollosi G.J."/>
            <person name="Szarkandi J.G."/>
            <person name="Papp V."/>
            <person name="Albert L."/>
            <person name="Andreopoulos W."/>
            <person name="Angelini C."/>
            <person name="Antonin V."/>
            <person name="Barry K.W."/>
            <person name="Bougher N.L."/>
            <person name="Buchanan P."/>
            <person name="Buyck B."/>
            <person name="Bense V."/>
            <person name="Catcheside P."/>
            <person name="Chovatia M."/>
            <person name="Cooper J."/>
            <person name="Damon W."/>
            <person name="Desjardin D."/>
            <person name="Finy P."/>
            <person name="Geml J."/>
            <person name="Haridas S."/>
            <person name="Hughes K."/>
            <person name="Justo A."/>
            <person name="Karasinski D."/>
            <person name="Kautmanova I."/>
            <person name="Kiss B."/>
            <person name="Kocsube S."/>
            <person name="Kotiranta H."/>
            <person name="LaButti K.M."/>
            <person name="Lechner B.E."/>
            <person name="Liimatainen K."/>
            <person name="Lipzen A."/>
            <person name="Lukacs Z."/>
            <person name="Mihaltcheva S."/>
            <person name="Morgado L.N."/>
            <person name="Niskanen T."/>
            <person name="Noordeloos M.E."/>
            <person name="Ohm R.A."/>
            <person name="Ortiz-Santana B."/>
            <person name="Ovrebo C."/>
            <person name="Racz N."/>
            <person name="Riley R."/>
            <person name="Savchenko A."/>
            <person name="Shiryaev A."/>
            <person name="Soop K."/>
            <person name="Spirin V."/>
            <person name="Szebenyi C."/>
            <person name="Tomsovsky M."/>
            <person name="Tulloss R.E."/>
            <person name="Uehling J."/>
            <person name="Grigoriev I.V."/>
            <person name="Vagvolgyi C."/>
            <person name="Papp T."/>
            <person name="Martin F.M."/>
            <person name="Miettinen O."/>
            <person name="Hibbett D.S."/>
            <person name="Nagy L.G."/>
        </authorList>
    </citation>
    <scope>NUCLEOTIDE SEQUENCE [LARGE SCALE GENOMIC DNA]</scope>
    <source>
        <strain evidence="2 3">FP101781</strain>
    </source>
</reference>
<accession>A0A4Y7TUG4</accession>
<proteinExistence type="predicted"/>
<keyword evidence="3" id="KW-1185">Reference proteome</keyword>
<feature type="coiled-coil region" evidence="1">
    <location>
        <begin position="170"/>
        <end position="224"/>
    </location>
</feature>
<name>A0A4Y7TUG4_COPMI</name>
<dbReference type="EMBL" id="QPFP01000003">
    <property type="protein sequence ID" value="TEB37803.1"/>
    <property type="molecule type" value="Genomic_DNA"/>
</dbReference>
<protein>
    <submittedName>
        <fullName evidence="2">Uncharacterized protein</fullName>
    </submittedName>
</protein>
<sequence length="320" mass="36259">MPSNPLTLPVANSISAEEIQSLRDEIEELKLQRTDLRKLSAFHEGESLSVQRDAKHLWEGRESAQAEVDRLNALLEEATPYAEEAARWKEEAEALREDNRLRKATAESARVTALLNANKKQESEIERLTGELEAVKGAMEREQSTLDTVRSQGEEIERLKAKLHVVSEGKVTVENELEQAVSRAEDAASQFKDMVGLIEANALFQRSRQTLSEEKERMAAKERDFLRSLEPHIAQLNSNKGNGGDAIPEMGPLAQELQDLYNFFQSLHKEGNTVRRMLTTHFFTCHLLQLTCPSPSLRVFLNTDQHWRHQSPNKLRGLQG</sequence>
<comment type="caution">
    <text evidence="2">The sequence shown here is derived from an EMBL/GenBank/DDBJ whole genome shotgun (WGS) entry which is preliminary data.</text>
</comment>
<keyword evidence="1" id="KW-0175">Coiled coil</keyword>
<evidence type="ECO:0000256" key="1">
    <source>
        <dbReference type="SAM" id="Coils"/>
    </source>
</evidence>
<evidence type="ECO:0000313" key="2">
    <source>
        <dbReference type="EMBL" id="TEB37803.1"/>
    </source>
</evidence>
<dbReference type="AlphaFoldDB" id="A0A4Y7TUG4"/>
<gene>
    <name evidence="2" type="ORF">FA13DRAFT_1725446</name>
</gene>
<feature type="coiled-coil region" evidence="1">
    <location>
        <begin position="12"/>
        <end position="39"/>
    </location>
</feature>
<organism evidence="2 3">
    <name type="scientific">Coprinellus micaceus</name>
    <name type="common">Glistening ink-cap mushroom</name>
    <name type="synonym">Coprinus micaceus</name>
    <dbReference type="NCBI Taxonomy" id="71717"/>
    <lineage>
        <taxon>Eukaryota</taxon>
        <taxon>Fungi</taxon>
        <taxon>Dikarya</taxon>
        <taxon>Basidiomycota</taxon>
        <taxon>Agaricomycotina</taxon>
        <taxon>Agaricomycetes</taxon>
        <taxon>Agaricomycetidae</taxon>
        <taxon>Agaricales</taxon>
        <taxon>Agaricineae</taxon>
        <taxon>Psathyrellaceae</taxon>
        <taxon>Coprinellus</taxon>
    </lineage>
</organism>
<dbReference type="Proteomes" id="UP000298030">
    <property type="component" value="Unassembled WGS sequence"/>
</dbReference>